<dbReference type="RefSeq" id="XP_060414576.1">
    <property type="nucleotide sequence ID" value="XM_060557708.1"/>
</dbReference>
<reference evidence="2" key="1">
    <citation type="submission" date="2021-06" db="EMBL/GenBank/DDBJ databases">
        <title>Comparative genomics, transcriptomics and evolutionary studies reveal genomic signatures of adaptation to plant cell wall in hemibiotrophic fungi.</title>
        <authorList>
            <consortium name="DOE Joint Genome Institute"/>
            <person name="Baroncelli R."/>
            <person name="Diaz J.F."/>
            <person name="Benocci T."/>
            <person name="Peng M."/>
            <person name="Battaglia E."/>
            <person name="Haridas S."/>
            <person name="Andreopoulos W."/>
            <person name="Labutti K."/>
            <person name="Pangilinan J."/>
            <person name="Floch G.L."/>
            <person name="Makela M.R."/>
            <person name="Henrissat B."/>
            <person name="Grigoriev I.V."/>
            <person name="Crouch J.A."/>
            <person name="De Vries R.P."/>
            <person name="Sukno S.A."/>
            <person name="Thon M.R."/>
        </authorList>
    </citation>
    <scope>NUCLEOTIDE SEQUENCE</scope>
    <source>
        <strain evidence="2">CBS 125086</strain>
    </source>
</reference>
<evidence type="ECO:0000256" key="1">
    <source>
        <dbReference type="SAM" id="MobiDB-lite"/>
    </source>
</evidence>
<dbReference type="GeneID" id="85441948"/>
<proteinExistence type="predicted"/>
<evidence type="ECO:0000313" key="2">
    <source>
        <dbReference type="EMBL" id="KAK1593265.1"/>
    </source>
</evidence>
<name>A0AAD8PZZ9_9PEZI</name>
<protein>
    <submittedName>
        <fullName evidence="2">Uncharacterized protein</fullName>
    </submittedName>
</protein>
<gene>
    <name evidence="2" type="ORF">LY79DRAFT_552284</name>
</gene>
<feature type="non-terminal residue" evidence="2">
    <location>
        <position position="206"/>
    </location>
</feature>
<accession>A0AAD8PZZ9</accession>
<dbReference type="EMBL" id="JAHLJV010000026">
    <property type="protein sequence ID" value="KAK1593265.1"/>
    <property type="molecule type" value="Genomic_DNA"/>
</dbReference>
<dbReference type="AlphaFoldDB" id="A0AAD8PZZ9"/>
<organism evidence="2 3">
    <name type="scientific">Colletotrichum navitas</name>
    <dbReference type="NCBI Taxonomy" id="681940"/>
    <lineage>
        <taxon>Eukaryota</taxon>
        <taxon>Fungi</taxon>
        <taxon>Dikarya</taxon>
        <taxon>Ascomycota</taxon>
        <taxon>Pezizomycotina</taxon>
        <taxon>Sordariomycetes</taxon>
        <taxon>Hypocreomycetidae</taxon>
        <taxon>Glomerellales</taxon>
        <taxon>Glomerellaceae</taxon>
        <taxon>Colletotrichum</taxon>
        <taxon>Colletotrichum graminicola species complex</taxon>
    </lineage>
</organism>
<feature type="region of interest" description="Disordered" evidence="1">
    <location>
        <begin position="134"/>
        <end position="156"/>
    </location>
</feature>
<keyword evidence="3" id="KW-1185">Reference proteome</keyword>
<dbReference type="Proteomes" id="UP001230504">
    <property type="component" value="Unassembled WGS sequence"/>
</dbReference>
<comment type="caution">
    <text evidence="2">The sequence shown here is derived from an EMBL/GenBank/DDBJ whole genome shotgun (WGS) entry which is preliminary data.</text>
</comment>
<sequence length="206" mass="22066">ARHGSHAIRLCKGTLRPRPASWCDRAPRSRPTSPSLLLSTRTRNPADVARLSWRASKSPSSWETIWGKCVGSRPKGAGSLPFVCVRECVCVFVRAVCLFVSPSNDGAKGGRARVTEGPTDTGFCSADLRLPAGAPGAKSPSWSCPRSPKAGGGKTPPGDNVSTYWVTFSLLPNLALANDEGFPIIFTRTFCKEKARGRQANPMAVR</sequence>
<evidence type="ECO:0000313" key="3">
    <source>
        <dbReference type="Proteomes" id="UP001230504"/>
    </source>
</evidence>